<dbReference type="SUPFAM" id="SSF51419">
    <property type="entry name" value="PLP-binding barrel"/>
    <property type="match status" value="1"/>
</dbReference>
<dbReference type="SUPFAM" id="SSF50621">
    <property type="entry name" value="Alanine racemase C-terminal domain-like"/>
    <property type="match status" value="1"/>
</dbReference>
<dbReference type="PRINTS" id="PR00992">
    <property type="entry name" value="ALARACEMASE"/>
</dbReference>
<dbReference type="STRING" id="1220535.IMCC14465_02660"/>
<dbReference type="InterPro" id="IPR009006">
    <property type="entry name" value="Ala_racemase/Decarboxylase_C"/>
</dbReference>
<comment type="pathway">
    <text evidence="7">Amino-acid biosynthesis; D-alanine biosynthesis; D-alanine from L-alanine: step 1/1.</text>
</comment>
<keyword evidence="12" id="KW-1185">Reference proteome</keyword>
<evidence type="ECO:0000256" key="4">
    <source>
        <dbReference type="ARBA" id="ARBA00013089"/>
    </source>
</evidence>
<dbReference type="CDD" id="cd00430">
    <property type="entry name" value="PLPDE_III_AR"/>
    <property type="match status" value="1"/>
</dbReference>
<feature type="binding site" evidence="7 9">
    <location>
        <position position="325"/>
    </location>
    <ligand>
        <name>substrate</name>
    </ligand>
</feature>
<dbReference type="InterPro" id="IPR000821">
    <property type="entry name" value="Ala_racemase"/>
</dbReference>
<evidence type="ECO:0000256" key="1">
    <source>
        <dbReference type="ARBA" id="ARBA00000316"/>
    </source>
</evidence>
<organism evidence="11 12">
    <name type="scientific">alpha proteobacterium IMCC14465</name>
    <dbReference type="NCBI Taxonomy" id="1220535"/>
    <lineage>
        <taxon>Bacteria</taxon>
        <taxon>Pseudomonadati</taxon>
        <taxon>Pseudomonadota</taxon>
        <taxon>Alphaproteobacteria</taxon>
        <taxon>PS1 clade</taxon>
    </lineage>
</organism>
<dbReference type="PANTHER" id="PTHR30511">
    <property type="entry name" value="ALANINE RACEMASE"/>
    <property type="match status" value="1"/>
</dbReference>
<dbReference type="AlphaFoldDB" id="J9DXU6"/>
<dbReference type="PATRIC" id="fig|1220535.3.peg.264"/>
<comment type="function">
    <text evidence="7">Catalyzes the interconversion of L-alanine and D-alanine. May also act on other amino acids.</text>
</comment>
<dbReference type="EC" id="5.1.1.1" evidence="4 7"/>
<evidence type="ECO:0000256" key="9">
    <source>
        <dbReference type="PIRSR" id="PIRSR600821-52"/>
    </source>
</evidence>
<comment type="caution">
    <text evidence="11">The sequence shown here is derived from an EMBL/GenBank/DDBJ whole genome shotgun (WGS) entry which is preliminary data.</text>
</comment>
<dbReference type="GO" id="GO:0030170">
    <property type="term" value="F:pyridoxal phosphate binding"/>
    <property type="evidence" value="ECO:0007669"/>
    <property type="project" value="UniProtKB-UniRule"/>
</dbReference>
<evidence type="ECO:0000256" key="3">
    <source>
        <dbReference type="ARBA" id="ARBA00007880"/>
    </source>
</evidence>
<feature type="active site" description="Proton acceptor; specific for D-alanine" evidence="7">
    <location>
        <position position="53"/>
    </location>
</feature>
<dbReference type="Pfam" id="PF00842">
    <property type="entry name" value="Ala_racemase_C"/>
    <property type="match status" value="1"/>
</dbReference>
<dbReference type="EMBL" id="ALYF01000002">
    <property type="protein sequence ID" value="EJW21872.1"/>
    <property type="molecule type" value="Genomic_DNA"/>
</dbReference>
<dbReference type="GO" id="GO:0030632">
    <property type="term" value="P:D-alanine biosynthetic process"/>
    <property type="evidence" value="ECO:0007669"/>
    <property type="project" value="UniProtKB-UniRule"/>
</dbReference>
<feature type="binding site" evidence="7 9">
    <location>
        <position position="150"/>
    </location>
    <ligand>
        <name>substrate</name>
    </ligand>
</feature>
<comment type="catalytic activity">
    <reaction evidence="1 7">
        <text>L-alanine = D-alanine</text>
        <dbReference type="Rhea" id="RHEA:20249"/>
        <dbReference type="ChEBI" id="CHEBI:57416"/>
        <dbReference type="ChEBI" id="CHEBI:57972"/>
        <dbReference type="EC" id="5.1.1.1"/>
    </reaction>
</comment>
<comment type="cofactor">
    <cofactor evidence="2 7 8">
        <name>pyridoxal 5'-phosphate</name>
        <dbReference type="ChEBI" id="CHEBI:597326"/>
    </cofactor>
</comment>
<reference evidence="11 12" key="1">
    <citation type="journal article" date="2012" name="J. Bacteriol.">
        <title>Genome Sequence of Strain IMCC14465, Isolated from the East Sea, Belonging to the PS1 Clade of Alphaproteobacteria.</title>
        <authorList>
            <person name="Yang S.J."/>
            <person name="Kang I."/>
            <person name="Cho J.C."/>
        </authorList>
    </citation>
    <scope>NUCLEOTIDE SEQUENCE [LARGE SCALE GENOMIC DNA]</scope>
    <source>
        <strain evidence="11 12">IMCC14465</strain>
    </source>
</reference>
<feature type="active site" description="Proton acceptor; specific for L-alanine" evidence="7">
    <location>
        <position position="271"/>
    </location>
</feature>
<name>J9DXU6_9PROT</name>
<evidence type="ECO:0000256" key="7">
    <source>
        <dbReference type="HAMAP-Rule" id="MF_01201"/>
    </source>
</evidence>
<sequence length="390" mass="42511">MVIRTVILTNNLSPSFPVDELSPILTIDLMALSHNYSALQNKSGKAKLATVVKADAYGLGIENIVPVLMDAGCESFFVATACEADALRNLSPDNDIYIMNGLTCDGTFLADKNLAPCLASGEEVAQWITLCNARNTNLPAAIHIDTGFNRLGICPDDWSFIADQIKASNFIPKLIMSHLACSEHKEHPKNRAQVETFEAARQLFPDVTASLANSGGIFLGTDFHYDLIRAGIALYGSVDFDTADAGLKNVISLHVPILQLRDVKQGETVGYGCDFIAQRDSKIAVLGIGYADGIFRHLGDLNDKPATATVALEGQIMPLIGRVSMDLTTIDVTDFTGSLEKGMMVELIGETIKLADVAQRANSISYEILTRLGTRYKRYYKQYHKTSERP</sequence>
<evidence type="ECO:0000313" key="12">
    <source>
        <dbReference type="Proteomes" id="UP000004836"/>
    </source>
</evidence>
<feature type="modified residue" description="N6-(pyridoxal phosphate)lysine" evidence="7 8">
    <location>
        <position position="53"/>
    </location>
</feature>
<dbReference type="GO" id="GO:0005829">
    <property type="term" value="C:cytosol"/>
    <property type="evidence" value="ECO:0007669"/>
    <property type="project" value="TreeGrafter"/>
</dbReference>
<dbReference type="GO" id="GO:0008784">
    <property type="term" value="F:alanine racemase activity"/>
    <property type="evidence" value="ECO:0007669"/>
    <property type="project" value="UniProtKB-UniRule"/>
</dbReference>
<evidence type="ECO:0000256" key="2">
    <source>
        <dbReference type="ARBA" id="ARBA00001933"/>
    </source>
</evidence>
<keyword evidence="5 7" id="KW-0663">Pyridoxal phosphate</keyword>
<feature type="domain" description="Alanine racemase C-terminal" evidence="10">
    <location>
        <begin position="250"/>
        <end position="381"/>
    </location>
</feature>
<dbReference type="HAMAP" id="MF_01201">
    <property type="entry name" value="Ala_racemase"/>
    <property type="match status" value="1"/>
</dbReference>
<evidence type="ECO:0000256" key="5">
    <source>
        <dbReference type="ARBA" id="ARBA00022898"/>
    </source>
</evidence>
<evidence type="ECO:0000313" key="11">
    <source>
        <dbReference type="EMBL" id="EJW21872.1"/>
    </source>
</evidence>
<dbReference type="PANTHER" id="PTHR30511:SF0">
    <property type="entry name" value="ALANINE RACEMASE, CATABOLIC-RELATED"/>
    <property type="match status" value="1"/>
</dbReference>
<dbReference type="Pfam" id="PF01168">
    <property type="entry name" value="Ala_racemase_N"/>
    <property type="match status" value="1"/>
</dbReference>
<evidence type="ECO:0000256" key="6">
    <source>
        <dbReference type="ARBA" id="ARBA00023235"/>
    </source>
</evidence>
<dbReference type="SMART" id="SM01005">
    <property type="entry name" value="Ala_racemase_C"/>
    <property type="match status" value="1"/>
</dbReference>
<protein>
    <recommendedName>
        <fullName evidence="4 7">Alanine racemase</fullName>
        <ecNumber evidence="4 7">5.1.1.1</ecNumber>
    </recommendedName>
</protein>
<dbReference type="InterPro" id="IPR001608">
    <property type="entry name" value="Ala_racemase_N"/>
</dbReference>
<dbReference type="eggNOG" id="COG0787">
    <property type="taxonomic scope" value="Bacteria"/>
</dbReference>
<dbReference type="UniPathway" id="UPA00042">
    <property type="reaction ID" value="UER00497"/>
</dbReference>
<dbReference type="InterPro" id="IPR020622">
    <property type="entry name" value="Ala_racemase_pyridoxalP-BS"/>
</dbReference>
<gene>
    <name evidence="11" type="ORF">IMCC14465_02660</name>
</gene>
<keyword evidence="6 7" id="KW-0413">Isomerase</keyword>
<dbReference type="Proteomes" id="UP000004836">
    <property type="component" value="Unassembled WGS sequence"/>
</dbReference>
<dbReference type="InterPro" id="IPR029066">
    <property type="entry name" value="PLP-binding_barrel"/>
</dbReference>
<dbReference type="Gene3D" id="3.20.20.10">
    <property type="entry name" value="Alanine racemase"/>
    <property type="match status" value="1"/>
</dbReference>
<dbReference type="NCBIfam" id="TIGR00492">
    <property type="entry name" value="alr"/>
    <property type="match status" value="1"/>
</dbReference>
<dbReference type="InterPro" id="IPR011079">
    <property type="entry name" value="Ala_racemase_C"/>
</dbReference>
<dbReference type="Gene3D" id="2.40.37.10">
    <property type="entry name" value="Lyase, Ornithine Decarboxylase, Chain A, domain 1"/>
    <property type="match status" value="1"/>
</dbReference>
<evidence type="ECO:0000259" key="10">
    <source>
        <dbReference type="SMART" id="SM01005"/>
    </source>
</evidence>
<comment type="similarity">
    <text evidence="3 7">Belongs to the alanine racemase family.</text>
</comment>
<proteinExistence type="inferred from homology"/>
<accession>J9DXU6</accession>
<evidence type="ECO:0000256" key="8">
    <source>
        <dbReference type="PIRSR" id="PIRSR600821-50"/>
    </source>
</evidence>
<dbReference type="PROSITE" id="PS00395">
    <property type="entry name" value="ALANINE_RACEMASE"/>
    <property type="match status" value="1"/>
</dbReference>